<sequence>MKKTKKALIATTMAGVMAVGAGFGTYSWFTDTQSTDGEIEAGTLTLNDLSGYTVFEDDNIQPIDPNVTPDLITEGETIKVENTGSLEMVPRLQLDVDIKDADGNDANSTLSDEYMITMNFERNDMNWSETISADQVINNRGFVDPDWFPSDAGFKYPLGSGDSFDVSFDVYLNKDAENEYQGSSLTGTLTVEGGQSVDGAEFEDGTETDGSGN</sequence>
<feature type="transmembrane region" description="Helical" evidence="2">
    <location>
        <begin position="7"/>
        <end position="29"/>
    </location>
</feature>
<dbReference type="AlphaFoldDB" id="A0A1G8L4M1"/>
<evidence type="ECO:0000313" key="4">
    <source>
        <dbReference type="Proteomes" id="UP000199017"/>
    </source>
</evidence>
<feature type="region of interest" description="Disordered" evidence="1">
    <location>
        <begin position="181"/>
        <end position="213"/>
    </location>
</feature>
<proteinExistence type="predicted"/>
<dbReference type="EMBL" id="FNDU01000008">
    <property type="protein sequence ID" value="SDI50618.1"/>
    <property type="molecule type" value="Genomic_DNA"/>
</dbReference>
<evidence type="ECO:0000313" key="3">
    <source>
        <dbReference type="EMBL" id="SDI50618.1"/>
    </source>
</evidence>
<dbReference type="RefSeq" id="WP_091586048.1">
    <property type="nucleotide sequence ID" value="NZ_FNDU01000008.1"/>
</dbReference>
<evidence type="ECO:0000256" key="2">
    <source>
        <dbReference type="SAM" id="Phobius"/>
    </source>
</evidence>
<reference evidence="3 4" key="1">
    <citation type="submission" date="2016-10" db="EMBL/GenBank/DDBJ databases">
        <authorList>
            <person name="de Groot N.N."/>
        </authorList>
    </citation>
    <scope>NUCLEOTIDE SEQUENCE [LARGE SCALE GENOMIC DNA]</scope>
    <source>
        <strain evidence="4">P4B,CCM 7963,CECT 7998,DSM 25260,IBRC-M 10614,KCTC 13821</strain>
    </source>
</reference>
<keyword evidence="2" id="KW-0812">Transmembrane</keyword>
<evidence type="ECO:0000256" key="1">
    <source>
        <dbReference type="SAM" id="MobiDB-lite"/>
    </source>
</evidence>
<accession>A0A1G8L4M1</accession>
<dbReference type="STRING" id="930129.SAMN05216352_108152"/>
<keyword evidence="2" id="KW-0472">Membrane</keyword>
<dbReference type="Proteomes" id="UP000199017">
    <property type="component" value="Unassembled WGS sequence"/>
</dbReference>
<protein>
    <submittedName>
        <fullName evidence="3">Camelysin. Metallo peptidase. MEROPS family M73</fullName>
    </submittedName>
</protein>
<keyword evidence="2" id="KW-1133">Transmembrane helix</keyword>
<dbReference type="Pfam" id="PF12389">
    <property type="entry name" value="Peptidase_M73"/>
    <property type="match status" value="1"/>
</dbReference>
<dbReference type="OrthoDB" id="2450678at2"/>
<dbReference type="InterPro" id="IPR022121">
    <property type="entry name" value="Peptidase_M73_camelysin"/>
</dbReference>
<organism evidence="3 4">
    <name type="scientific">Alteribacillus bidgolensis</name>
    <dbReference type="NCBI Taxonomy" id="930129"/>
    <lineage>
        <taxon>Bacteria</taxon>
        <taxon>Bacillati</taxon>
        <taxon>Bacillota</taxon>
        <taxon>Bacilli</taxon>
        <taxon>Bacillales</taxon>
        <taxon>Bacillaceae</taxon>
        <taxon>Alteribacillus</taxon>
    </lineage>
</organism>
<name>A0A1G8L4M1_9BACI</name>
<keyword evidence="4" id="KW-1185">Reference proteome</keyword>
<gene>
    <name evidence="3" type="ORF">SAMN05216352_108152</name>
</gene>